<evidence type="ECO:0008006" key="3">
    <source>
        <dbReference type="Google" id="ProtNLM"/>
    </source>
</evidence>
<gene>
    <name evidence="1" type="ORF">GCM10023350_22800</name>
</gene>
<dbReference type="InterPro" id="IPR036928">
    <property type="entry name" value="AS_sf"/>
</dbReference>
<reference evidence="2" key="1">
    <citation type="journal article" date="2019" name="Int. J. Syst. Evol. Microbiol.">
        <title>The Global Catalogue of Microorganisms (GCM) 10K type strain sequencing project: providing services to taxonomists for standard genome sequencing and annotation.</title>
        <authorList>
            <consortium name="The Broad Institute Genomics Platform"/>
            <consortium name="The Broad Institute Genome Sequencing Center for Infectious Disease"/>
            <person name="Wu L."/>
            <person name="Ma J."/>
        </authorList>
    </citation>
    <scope>NUCLEOTIDE SEQUENCE [LARGE SCALE GENOMIC DNA]</scope>
    <source>
        <strain evidence="2">JCM 18532</strain>
    </source>
</reference>
<protein>
    <recommendedName>
        <fullName evidence="3">Amidase domain-containing protein</fullName>
    </recommendedName>
</protein>
<dbReference type="Gene3D" id="3.90.1300.10">
    <property type="entry name" value="Amidase signature (AS) domain"/>
    <property type="match status" value="1"/>
</dbReference>
<evidence type="ECO:0000313" key="2">
    <source>
        <dbReference type="Proteomes" id="UP001499882"/>
    </source>
</evidence>
<evidence type="ECO:0000313" key="1">
    <source>
        <dbReference type="EMBL" id="GAA4738137.1"/>
    </source>
</evidence>
<sequence length="63" mass="6551">MAYLPATSLPAGPSPDGLPVGLQVTVPYLSDRTTTFLGGPGCRPVVVSESCVACIQTTLFLRQ</sequence>
<proteinExistence type="predicted"/>
<organism evidence="1 2">
    <name type="scientific">Nocardioides endophyticus</name>
    <dbReference type="NCBI Taxonomy" id="1353775"/>
    <lineage>
        <taxon>Bacteria</taxon>
        <taxon>Bacillati</taxon>
        <taxon>Actinomycetota</taxon>
        <taxon>Actinomycetes</taxon>
        <taxon>Propionibacteriales</taxon>
        <taxon>Nocardioidaceae</taxon>
        <taxon>Nocardioides</taxon>
    </lineage>
</organism>
<dbReference type="Proteomes" id="UP001499882">
    <property type="component" value="Unassembled WGS sequence"/>
</dbReference>
<dbReference type="EMBL" id="BAABKN010000014">
    <property type="protein sequence ID" value="GAA4738137.1"/>
    <property type="molecule type" value="Genomic_DNA"/>
</dbReference>
<dbReference type="SUPFAM" id="SSF75304">
    <property type="entry name" value="Amidase signature (AS) enzymes"/>
    <property type="match status" value="1"/>
</dbReference>
<keyword evidence="2" id="KW-1185">Reference proteome</keyword>
<comment type="caution">
    <text evidence="1">The sequence shown here is derived from an EMBL/GenBank/DDBJ whole genome shotgun (WGS) entry which is preliminary data.</text>
</comment>
<accession>A0ABP8YUD9</accession>
<name>A0ABP8YUD9_9ACTN</name>